<evidence type="ECO:0000256" key="6">
    <source>
        <dbReference type="ARBA" id="ARBA00023054"/>
    </source>
</evidence>
<dbReference type="PANTHER" id="PTHR35794">
    <property type="entry name" value="CELL DIVISION PROTEIN DIVIVA"/>
    <property type="match status" value="1"/>
</dbReference>
<name>A0A3D9SQR4_9ACTN</name>
<proteinExistence type="inferred from homology"/>
<keyword evidence="10" id="KW-1185">Reference proteome</keyword>
<evidence type="ECO:0000256" key="1">
    <source>
        <dbReference type="ARBA" id="ARBA00004496"/>
    </source>
</evidence>
<dbReference type="Gene3D" id="6.10.250.660">
    <property type="match status" value="1"/>
</dbReference>
<sequence length="100" mass="11232">MNGFRLTPDAVRGKRFSTTRLRPGYDEGEVDDFLDLVESEVSLLIRERGDARARLEALRRLLPRHQDLDDLAANVAALYRVLWDEPHPEASGMTVNGGPS</sequence>
<keyword evidence="4" id="KW-0963">Cytoplasm</keyword>
<comment type="caution">
    <text evidence="9">The sequence shown here is derived from an EMBL/GenBank/DDBJ whole genome shotgun (WGS) entry which is preliminary data.</text>
</comment>
<dbReference type="RefSeq" id="WP_116020810.1">
    <property type="nucleotide sequence ID" value="NZ_QTTT01000001.1"/>
</dbReference>
<dbReference type="GO" id="GO:0005737">
    <property type="term" value="C:cytoplasm"/>
    <property type="evidence" value="ECO:0007669"/>
    <property type="project" value="UniProtKB-SubCell"/>
</dbReference>
<dbReference type="EMBL" id="QTTT01000001">
    <property type="protein sequence ID" value="REE94934.1"/>
    <property type="molecule type" value="Genomic_DNA"/>
</dbReference>
<dbReference type="NCBIfam" id="TIGR03544">
    <property type="entry name" value="DivI1A_domain"/>
    <property type="match status" value="1"/>
</dbReference>
<keyword evidence="5" id="KW-0132">Cell division</keyword>
<dbReference type="AlphaFoldDB" id="A0A3D9SQR4"/>
<comment type="subcellular location">
    <subcellularLocation>
        <location evidence="1">Cytoplasm</location>
    </subcellularLocation>
</comment>
<keyword evidence="6" id="KW-0175">Coiled coil</keyword>
<evidence type="ECO:0000256" key="4">
    <source>
        <dbReference type="ARBA" id="ARBA00022490"/>
    </source>
</evidence>
<dbReference type="Proteomes" id="UP000256661">
    <property type="component" value="Unassembled WGS sequence"/>
</dbReference>
<evidence type="ECO:0000256" key="7">
    <source>
        <dbReference type="ARBA" id="ARBA00023306"/>
    </source>
</evidence>
<organism evidence="9 10">
    <name type="scientific">Thermomonospora umbrina</name>
    <dbReference type="NCBI Taxonomy" id="111806"/>
    <lineage>
        <taxon>Bacteria</taxon>
        <taxon>Bacillati</taxon>
        <taxon>Actinomycetota</taxon>
        <taxon>Actinomycetes</taxon>
        <taxon>Streptosporangiales</taxon>
        <taxon>Thermomonosporaceae</taxon>
        <taxon>Thermomonospora</taxon>
    </lineage>
</organism>
<reference evidence="9 10" key="1">
    <citation type="submission" date="2018-08" db="EMBL/GenBank/DDBJ databases">
        <title>Sequencing the genomes of 1000 actinobacteria strains.</title>
        <authorList>
            <person name="Klenk H.-P."/>
        </authorList>
    </citation>
    <scope>NUCLEOTIDE SEQUENCE [LARGE SCALE GENOMIC DNA]</scope>
    <source>
        <strain evidence="9 10">DSM 43927</strain>
    </source>
</reference>
<gene>
    <name evidence="9" type="ORF">DFJ69_0303</name>
</gene>
<dbReference type="InterPro" id="IPR007793">
    <property type="entry name" value="DivIVA_fam"/>
</dbReference>
<evidence type="ECO:0000256" key="2">
    <source>
        <dbReference type="ARBA" id="ARBA00009008"/>
    </source>
</evidence>
<keyword evidence="7" id="KW-0131">Cell cycle</keyword>
<comment type="similarity">
    <text evidence="2">Belongs to the DivIVA family.</text>
</comment>
<protein>
    <recommendedName>
        <fullName evidence="3">Cell wall synthesis protein Wag31</fullName>
    </recommendedName>
    <alternativeName>
        <fullName evidence="8">Antigen 84</fullName>
    </alternativeName>
</protein>
<evidence type="ECO:0000313" key="9">
    <source>
        <dbReference type="EMBL" id="REE94934.1"/>
    </source>
</evidence>
<evidence type="ECO:0000256" key="8">
    <source>
        <dbReference type="ARBA" id="ARBA00031737"/>
    </source>
</evidence>
<dbReference type="InterPro" id="IPR019933">
    <property type="entry name" value="DivIVA_domain"/>
</dbReference>
<dbReference type="GO" id="GO:0051301">
    <property type="term" value="P:cell division"/>
    <property type="evidence" value="ECO:0007669"/>
    <property type="project" value="UniProtKB-KW"/>
</dbReference>
<dbReference type="PANTHER" id="PTHR35794:SF2">
    <property type="entry name" value="CELL DIVISION PROTEIN DIVIVA"/>
    <property type="match status" value="1"/>
</dbReference>
<evidence type="ECO:0000313" key="10">
    <source>
        <dbReference type="Proteomes" id="UP000256661"/>
    </source>
</evidence>
<accession>A0A3D9SQR4</accession>
<dbReference type="Pfam" id="PF05103">
    <property type="entry name" value="DivIVA"/>
    <property type="match status" value="1"/>
</dbReference>
<evidence type="ECO:0000256" key="3">
    <source>
        <dbReference type="ARBA" id="ARBA00018787"/>
    </source>
</evidence>
<evidence type="ECO:0000256" key="5">
    <source>
        <dbReference type="ARBA" id="ARBA00022618"/>
    </source>
</evidence>
<dbReference type="OrthoDB" id="9815492at2"/>